<dbReference type="Gene3D" id="3.30.160.60">
    <property type="entry name" value="Classic Zinc Finger"/>
    <property type="match status" value="1"/>
</dbReference>
<sequence length="98" mass="11516">MLIHRKKPRVHEAGNKSFALKFSLDRHVLSYMGETPDVCEICKKSFTLKGNLNCICFFTQERNLMCEIYNKSFTHKLKFNTFMPVLIFISFAVKWCSN</sequence>
<dbReference type="InterPro" id="IPR036236">
    <property type="entry name" value="Znf_C2H2_sf"/>
</dbReference>
<protein>
    <submittedName>
        <fullName evidence="1">Zinc finger and BTB domain-containing protein 20</fullName>
    </submittedName>
</protein>
<reference evidence="1 2" key="1">
    <citation type="submission" date="2013-11" db="EMBL/GenBank/DDBJ databases">
        <title>Genome sequencing of Stegodyphus mimosarum.</title>
        <authorList>
            <person name="Bechsgaard J."/>
        </authorList>
    </citation>
    <scope>NUCLEOTIDE SEQUENCE [LARGE SCALE GENOMIC DNA]</scope>
</reference>
<feature type="non-terminal residue" evidence="1">
    <location>
        <position position="98"/>
    </location>
</feature>
<proteinExistence type="predicted"/>
<keyword evidence="2" id="KW-1185">Reference proteome</keyword>
<dbReference type="OrthoDB" id="6435048at2759"/>
<dbReference type="EMBL" id="KL815973">
    <property type="protein sequence ID" value="KFM83264.1"/>
    <property type="molecule type" value="Genomic_DNA"/>
</dbReference>
<organism evidence="1 2">
    <name type="scientific">Stegodyphus mimosarum</name>
    <name type="common">African social velvet spider</name>
    <dbReference type="NCBI Taxonomy" id="407821"/>
    <lineage>
        <taxon>Eukaryota</taxon>
        <taxon>Metazoa</taxon>
        <taxon>Ecdysozoa</taxon>
        <taxon>Arthropoda</taxon>
        <taxon>Chelicerata</taxon>
        <taxon>Arachnida</taxon>
        <taxon>Araneae</taxon>
        <taxon>Araneomorphae</taxon>
        <taxon>Entelegynae</taxon>
        <taxon>Eresoidea</taxon>
        <taxon>Eresidae</taxon>
        <taxon>Stegodyphus</taxon>
    </lineage>
</organism>
<name>A0A087V0X5_STEMI</name>
<evidence type="ECO:0000313" key="2">
    <source>
        <dbReference type="Proteomes" id="UP000054359"/>
    </source>
</evidence>
<dbReference type="Proteomes" id="UP000054359">
    <property type="component" value="Unassembled WGS sequence"/>
</dbReference>
<dbReference type="STRING" id="407821.A0A087V0X5"/>
<evidence type="ECO:0000313" key="1">
    <source>
        <dbReference type="EMBL" id="KFM83264.1"/>
    </source>
</evidence>
<accession>A0A087V0X5</accession>
<dbReference type="SUPFAM" id="SSF57667">
    <property type="entry name" value="beta-beta-alpha zinc fingers"/>
    <property type="match status" value="1"/>
</dbReference>
<gene>
    <name evidence="1" type="ORF">X975_24586</name>
</gene>
<dbReference type="AlphaFoldDB" id="A0A087V0X5"/>